<sequence length="256" mass="29756">MKGGRNVLYTVKEVSEMSNVTIKTLHHYHKIGLLLPREISESGYRLYGDTELERLQEILFYRELEFPLHQIKEMLERHSDRKSILAHQEKLLFDRKQRLESIVETLRKSLNCLEEGRAMDNKDMFKGLTTAEEWDHALMEQNQHLKESYGMEPLKVNTTDVPELNEQAAEAMTFMNAIADCLREGIKHQDDKVTRLIRDHLLFLNEHGHRLSPVDFAAQTQFFLSDDFHLQMLESQQTGLAYYLSAAATAYAATTQ</sequence>
<organism evidence="6 7">
    <name type="scientific">Paenibacillus nanensis</name>
    <dbReference type="NCBI Taxonomy" id="393251"/>
    <lineage>
        <taxon>Bacteria</taxon>
        <taxon>Bacillati</taxon>
        <taxon>Bacillota</taxon>
        <taxon>Bacilli</taxon>
        <taxon>Bacillales</taxon>
        <taxon>Paenibacillaceae</taxon>
        <taxon>Paenibacillus</taxon>
    </lineage>
</organism>
<keyword evidence="2" id="KW-0238">DNA-binding</keyword>
<evidence type="ECO:0000256" key="3">
    <source>
        <dbReference type="ARBA" id="ARBA00023159"/>
    </source>
</evidence>
<dbReference type="CDD" id="cd01106">
    <property type="entry name" value="HTH_TipAL-Mta"/>
    <property type="match status" value="1"/>
</dbReference>
<evidence type="ECO:0000256" key="4">
    <source>
        <dbReference type="ARBA" id="ARBA00023163"/>
    </source>
</evidence>
<dbReference type="PANTHER" id="PTHR30204:SF90">
    <property type="entry name" value="HTH-TYPE TRANSCRIPTIONAL ACTIVATOR MTA"/>
    <property type="match status" value="1"/>
</dbReference>
<dbReference type="GO" id="GO:0003677">
    <property type="term" value="F:DNA binding"/>
    <property type="evidence" value="ECO:0007669"/>
    <property type="project" value="UniProtKB-KW"/>
</dbReference>
<proteinExistence type="predicted"/>
<dbReference type="Pfam" id="PF13411">
    <property type="entry name" value="MerR_1"/>
    <property type="match status" value="1"/>
</dbReference>
<dbReference type="Gene3D" id="1.10.1660.10">
    <property type="match status" value="1"/>
</dbReference>
<protein>
    <submittedName>
        <fullName evidence="6">MerR family transcriptional regulator</fullName>
    </submittedName>
</protein>
<dbReference type="EMBL" id="QXQA01000022">
    <property type="protein sequence ID" value="RIX47946.1"/>
    <property type="molecule type" value="Genomic_DNA"/>
</dbReference>
<evidence type="ECO:0000259" key="5">
    <source>
        <dbReference type="PROSITE" id="PS50937"/>
    </source>
</evidence>
<dbReference type="AlphaFoldDB" id="A0A3A1UKE2"/>
<feature type="domain" description="HTH merR-type" evidence="5">
    <location>
        <begin position="8"/>
        <end position="77"/>
    </location>
</feature>
<gene>
    <name evidence="6" type="ORF">D3P08_25020</name>
</gene>
<accession>A0A3A1UKE2</accession>
<keyword evidence="4" id="KW-0804">Transcription</keyword>
<reference evidence="6 7" key="1">
    <citation type="submission" date="2018-09" db="EMBL/GenBank/DDBJ databases">
        <title>Paenibacillus aracenensis nov. sp. isolated from a cave in southern Spain.</title>
        <authorList>
            <person name="Jurado V."/>
            <person name="Gutierrez-Patricio S."/>
            <person name="Gonzalez-Pimentel J.L."/>
            <person name="Miller A.Z."/>
            <person name="Laiz L."/>
            <person name="Saiz-Jimenez C."/>
        </authorList>
    </citation>
    <scope>NUCLEOTIDE SEQUENCE [LARGE SCALE GENOMIC DNA]</scope>
    <source>
        <strain evidence="6 7">DSM 22867</strain>
    </source>
</reference>
<keyword evidence="1" id="KW-0805">Transcription regulation</keyword>
<evidence type="ECO:0000256" key="1">
    <source>
        <dbReference type="ARBA" id="ARBA00023015"/>
    </source>
</evidence>
<dbReference type="SMART" id="SM00422">
    <property type="entry name" value="HTH_MERR"/>
    <property type="match status" value="1"/>
</dbReference>
<comment type="caution">
    <text evidence="6">The sequence shown here is derived from an EMBL/GenBank/DDBJ whole genome shotgun (WGS) entry which is preliminary data.</text>
</comment>
<name>A0A3A1UKE2_9BACL</name>
<dbReference type="PROSITE" id="PS50937">
    <property type="entry name" value="HTH_MERR_2"/>
    <property type="match status" value="1"/>
</dbReference>
<dbReference type="InterPro" id="IPR036244">
    <property type="entry name" value="TipA-like_antibiotic-bd"/>
</dbReference>
<dbReference type="PANTHER" id="PTHR30204">
    <property type="entry name" value="REDOX-CYCLING DRUG-SENSING TRANSCRIPTIONAL ACTIVATOR SOXR"/>
    <property type="match status" value="1"/>
</dbReference>
<dbReference type="SUPFAM" id="SSF46955">
    <property type="entry name" value="Putative DNA-binding domain"/>
    <property type="match status" value="1"/>
</dbReference>
<dbReference type="InterPro" id="IPR000551">
    <property type="entry name" value="MerR-type_HTH_dom"/>
</dbReference>
<evidence type="ECO:0000256" key="2">
    <source>
        <dbReference type="ARBA" id="ARBA00023125"/>
    </source>
</evidence>
<dbReference type="GO" id="GO:0003700">
    <property type="term" value="F:DNA-binding transcription factor activity"/>
    <property type="evidence" value="ECO:0007669"/>
    <property type="project" value="InterPro"/>
</dbReference>
<dbReference type="Pfam" id="PF07739">
    <property type="entry name" value="TipAS"/>
    <property type="match status" value="1"/>
</dbReference>
<keyword evidence="3" id="KW-0010">Activator</keyword>
<dbReference type="InterPro" id="IPR047057">
    <property type="entry name" value="MerR_fam"/>
</dbReference>
<keyword evidence="7" id="KW-1185">Reference proteome</keyword>
<dbReference type="SUPFAM" id="SSF89082">
    <property type="entry name" value="Antibiotic binding domain of TipA-like multidrug resistance regulators"/>
    <property type="match status" value="1"/>
</dbReference>
<evidence type="ECO:0000313" key="6">
    <source>
        <dbReference type="EMBL" id="RIX47946.1"/>
    </source>
</evidence>
<dbReference type="InterPro" id="IPR009061">
    <property type="entry name" value="DNA-bd_dom_put_sf"/>
</dbReference>
<dbReference type="InterPro" id="IPR012925">
    <property type="entry name" value="TipAS_dom"/>
</dbReference>
<evidence type="ECO:0000313" key="7">
    <source>
        <dbReference type="Proteomes" id="UP000266482"/>
    </source>
</evidence>
<dbReference type="OrthoDB" id="9814833at2"/>
<dbReference type="RefSeq" id="WP_119602860.1">
    <property type="nucleotide sequence ID" value="NZ_QXQA01000022.1"/>
</dbReference>
<dbReference type="Proteomes" id="UP000266482">
    <property type="component" value="Unassembled WGS sequence"/>
</dbReference>